<proteinExistence type="predicted"/>
<dbReference type="PROSITE" id="PS50801">
    <property type="entry name" value="STAS"/>
    <property type="match status" value="1"/>
</dbReference>
<evidence type="ECO:0000313" key="2">
    <source>
        <dbReference type="EMBL" id="GEO32288.1"/>
    </source>
</evidence>
<reference evidence="2 3" key="1">
    <citation type="submission" date="2019-07" db="EMBL/GenBank/DDBJ databases">
        <title>Whole genome shotgun sequence of Cellulomonas aerilata NBRC 106308.</title>
        <authorList>
            <person name="Hosoyama A."/>
            <person name="Uohara A."/>
            <person name="Ohji S."/>
            <person name="Ichikawa N."/>
        </authorList>
    </citation>
    <scope>NUCLEOTIDE SEQUENCE [LARGE SCALE GENOMIC DNA]</scope>
    <source>
        <strain evidence="2 3">NBRC 106308</strain>
    </source>
</reference>
<dbReference type="Gene3D" id="3.30.750.24">
    <property type="entry name" value="STAS domain"/>
    <property type="match status" value="1"/>
</dbReference>
<protein>
    <recommendedName>
        <fullName evidence="1">STAS domain-containing protein</fullName>
    </recommendedName>
</protein>
<dbReference type="RefSeq" id="WP_146898342.1">
    <property type="nucleotide sequence ID" value="NZ_BAAARM010000001.1"/>
</dbReference>
<dbReference type="OrthoDB" id="9793697at2"/>
<dbReference type="AlphaFoldDB" id="A0A512D733"/>
<dbReference type="CDD" id="cd07043">
    <property type="entry name" value="STAS_anti-anti-sigma_factors"/>
    <property type="match status" value="1"/>
</dbReference>
<dbReference type="SUPFAM" id="SSF52091">
    <property type="entry name" value="SpoIIaa-like"/>
    <property type="match status" value="1"/>
</dbReference>
<evidence type="ECO:0000313" key="3">
    <source>
        <dbReference type="Proteomes" id="UP000321181"/>
    </source>
</evidence>
<dbReference type="EMBL" id="BJYY01000001">
    <property type="protein sequence ID" value="GEO32288.1"/>
    <property type="molecule type" value="Genomic_DNA"/>
</dbReference>
<dbReference type="InterPro" id="IPR002645">
    <property type="entry name" value="STAS_dom"/>
</dbReference>
<gene>
    <name evidence="2" type="ORF">CAE01nite_00130</name>
</gene>
<evidence type="ECO:0000259" key="1">
    <source>
        <dbReference type="PROSITE" id="PS50801"/>
    </source>
</evidence>
<keyword evidence="3" id="KW-1185">Reference proteome</keyword>
<organism evidence="2 3">
    <name type="scientific">Cellulomonas aerilata</name>
    <dbReference type="NCBI Taxonomy" id="515326"/>
    <lineage>
        <taxon>Bacteria</taxon>
        <taxon>Bacillati</taxon>
        <taxon>Actinomycetota</taxon>
        <taxon>Actinomycetes</taxon>
        <taxon>Micrococcales</taxon>
        <taxon>Cellulomonadaceae</taxon>
        <taxon>Cellulomonas</taxon>
    </lineage>
</organism>
<dbReference type="Pfam" id="PF01740">
    <property type="entry name" value="STAS"/>
    <property type="match status" value="1"/>
</dbReference>
<comment type="caution">
    <text evidence="2">The sequence shown here is derived from an EMBL/GenBank/DDBJ whole genome shotgun (WGS) entry which is preliminary data.</text>
</comment>
<name>A0A512D733_9CELL</name>
<sequence length="124" mass="13425">MIEIATSPSTTTLVVAGDLDLVERDQFPEVTARVTGLRRQLLVIDMCRVSFMDSTGAAFLISLADSSRRRGGATVLRNPDARDLFVLEICGALDLFRIDTAHRCEPATPPSGFRHPVADEVAPG</sequence>
<dbReference type="InterPro" id="IPR036513">
    <property type="entry name" value="STAS_dom_sf"/>
</dbReference>
<dbReference type="Proteomes" id="UP000321181">
    <property type="component" value="Unassembled WGS sequence"/>
</dbReference>
<feature type="domain" description="STAS" evidence="1">
    <location>
        <begin position="1"/>
        <end position="91"/>
    </location>
</feature>
<accession>A0A512D733</accession>